<feature type="non-terminal residue" evidence="1">
    <location>
        <position position="134"/>
    </location>
</feature>
<accession>A0A7R9MJV4</accession>
<dbReference type="EMBL" id="CAJPVJ010024264">
    <property type="protein sequence ID" value="CAG2178722.1"/>
    <property type="molecule type" value="Genomic_DNA"/>
</dbReference>
<evidence type="ECO:0000313" key="1">
    <source>
        <dbReference type="EMBL" id="CAD7661586.1"/>
    </source>
</evidence>
<protein>
    <submittedName>
        <fullName evidence="1">Uncharacterized protein</fullName>
    </submittedName>
</protein>
<reference evidence="1" key="1">
    <citation type="submission" date="2020-11" db="EMBL/GenBank/DDBJ databases">
        <authorList>
            <person name="Tran Van P."/>
        </authorList>
    </citation>
    <scope>NUCLEOTIDE SEQUENCE</scope>
</reference>
<sequence>MLSRLVFGSRSVWKAANGLKPMAMRPMSSYPRVEDNLNPPLLPQLTDVVEGERFDPKKQSLEEFLNVRFGPEMATINDDKKPERDVKNFPRVPVPIWPDRTRLYMLPESWFDYFYQKTGVTGPYVFFGAFGTFL</sequence>
<dbReference type="OrthoDB" id="67388at2759"/>
<dbReference type="Proteomes" id="UP000728032">
    <property type="component" value="Unassembled WGS sequence"/>
</dbReference>
<name>A0A7R9MJV4_9ACAR</name>
<organism evidence="1">
    <name type="scientific">Oppiella nova</name>
    <dbReference type="NCBI Taxonomy" id="334625"/>
    <lineage>
        <taxon>Eukaryota</taxon>
        <taxon>Metazoa</taxon>
        <taxon>Ecdysozoa</taxon>
        <taxon>Arthropoda</taxon>
        <taxon>Chelicerata</taxon>
        <taxon>Arachnida</taxon>
        <taxon>Acari</taxon>
        <taxon>Acariformes</taxon>
        <taxon>Sarcoptiformes</taxon>
        <taxon>Oribatida</taxon>
        <taxon>Brachypylina</taxon>
        <taxon>Oppioidea</taxon>
        <taxon>Oppiidae</taxon>
        <taxon>Oppiella</taxon>
    </lineage>
</organism>
<gene>
    <name evidence="1" type="ORF">ONB1V03_LOCUS18147</name>
</gene>
<keyword evidence="2" id="KW-1185">Reference proteome</keyword>
<dbReference type="EMBL" id="OC939089">
    <property type="protein sequence ID" value="CAD7661586.1"/>
    <property type="molecule type" value="Genomic_DNA"/>
</dbReference>
<proteinExistence type="predicted"/>
<evidence type="ECO:0000313" key="2">
    <source>
        <dbReference type="Proteomes" id="UP000728032"/>
    </source>
</evidence>
<dbReference type="AlphaFoldDB" id="A0A7R9MJV4"/>